<evidence type="ECO:0000313" key="1">
    <source>
        <dbReference type="EnsemblPlants" id="PGSC0003DMT400024596"/>
    </source>
</evidence>
<dbReference type="PaxDb" id="4113-PGSC0003DMT400024596"/>
<accession>M1AKE1</accession>
<dbReference type="Proteomes" id="UP000011115">
    <property type="component" value="Unassembled WGS sequence"/>
</dbReference>
<dbReference type="Gramene" id="PGSC0003DMT400024596">
    <property type="protein sequence ID" value="PGSC0003DMT400024596"/>
    <property type="gene ID" value="PGSC0003DMG402009510"/>
</dbReference>
<dbReference type="AlphaFoldDB" id="M1AKE1"/>
<evidence type="ECO:0000313" key="2">
    <source>
        <dbReference type="Proteomes" id="UP000011115"/>
    </source>
</evidence>
<dbReference type="EnsemblPlants" id="PGSC0003DMT400024596">
    <property type="protein sequence ID" value="PGSC0003DMT400024596"/>
    <property type="gene ID" value="PGSC0003DMG402009510"/>
</dbReference>
<sequence>MSCAPPSVANLLNSSIAFRNASVFDVFPSPLPPKSVNNAVCFQQLKASYSIHSAVLRQSIPHVKTTINFLRNCSKK</sequence>
<reference evidence="2" key="1">
    <citation type="journal article" date="2011" name="Nature">
        <title>Genome sequence and analysis of the tuber crop potato.</title>
        <authorList>
            <consortium name="The Potato Genome Sequencing Consortium"/>
        </authorList>
    </citation>
    <scope>NUCLEOTIDE SEQUENCE [LARGE SCALE GENOMIC DNA]</scope>
    <source>
        <strain evidence="2">cv. DM1-3 516 R44</strain>
    </source>
</reference>
<dbReference type="HOGENOM" id="CLU_2659332_0_0_1"/>
<protein>
    <submittedName>
        <fullName evidence="1">Glycoside hydrolase, family 28</fullName>
    </submittedName>
</protein>
<proteinExistence type="predicted"/>
<name>M1AKE1_SOLTU</name>
<dbReference type="InParanoid" id="M1AKE1"/>
<reference evidence="1" key="2">
    <citation type="submission" date="2015-06" db="UniProtKB">
        <authorList>
            <consortium name="EnsemblPlants"/>
        </authorList>
    </citation>
    <scope>IDENTIFICATION</scope>
    <source>
        <strain evidence="1">DM1-3 516 R44</strain>
    </source>
</reference>
<organism evidence="1 2">
    <name type="scientific">Solanum tuberosum</name>
    <name type="common">Potato</name>
    <dbReference type="NCBI Taxonomy" id="4113"/>
    <lineage>
        <taxon>Eukaryota</taxon>
        <taxon>Viridiplantae</taxon>
        <taxon>Streptophyta</taxon>
        <taxon>Embryophyta</taxon>
        <taxon>Tracheophyta</taxon>
        <taxon>Spermatophyta</taxon>
        <taxon>Magnoliopsida</taxon>
        <taxon>eudicotyledons</taxon>
        <taxon>Gunneridae</taxon>
        <taxon>Pentapetalae</taxon>
        <taxon>asterids</taxon>
        <taxon>lamiids</taxon>
        <taxon>Solanales</taxon>
        <taxon>Solanaceae</taxon>
        <taxon>Solanoideae</taxon>
        <taxon>Solaneae</taxon>
        <taxon>Solanum</taxon>
    </lineage>
</organism>
<keyword evidence="2" id="KW-1185">Reference proteome</keyword>